<name>A0ACB7T609_HYAAI</name>
<comment type="caution">
    <text evidence="1">The sequence shown here is derived from an EMBL/GenBank/DDBJ whole genome shotgun (WGS) entry which is preliminary data.</text>
</comment>
<accession>A0ACB7T609</accession>
<protein>
    <submittedName>
        <fullName evidence="1">Uncharacterized protein</fullName>
    </submittedName>
</protein>
<dbReference type="EMBL" id="CM023490">
    <property type="protein sequence ID" value="KAH6942586.1"/>
    <property type="molecule type" value="Genomic_DNA"/>
</dbReference>
<organism evidence="1 2">
    <name type="scientific">Hyalomma asiaticum</name>
    <name type="common">Tick</name>
    <dbReference type="NCBI Taxonomy" id="266040"/>
    <lineage>
        <taxon>Eukaryota</taxon>
        <taxon>Metazoa</taxon>
        <taxon>Ecdysozoa</taxon>
        <taxon>Arthropoda</taxon>
        <taxon>Chelicerata</taxon>
        <taxon>Arachnida</taxon>
        <taxon>Acari</taxon>
        <taxon>Parasitiformes</taxon>
        <taxon>Ixodida</taxon>
        <taxon>Ixodoidea</taxon>
        <taxon>Ixodidae</taxon>
        <taxon>Hyalomminae</taxon>
        <taxon>Hyalomma</taxon>
    </lineage>
</organism>
<dbReference type="Proteomes" id="UP000821845">
    <property type="component" value="Chromosome 10"/>
</dbReference>
<evidence type="ECO:0000313" key="1">
    <source>
        <dbReference type="EMBL" id="KAH6942586.1"/>
    </source>
</evidence>
<keyword evidence="2" id="KW-1185">Reference proteome</keyword>
<gene>
    <name evidence="1" type="ORF">HPB50_008243</name>
</gene>
<evidence type="ECO:0000313" key="2">
    <source>
        <dbReference type="Proteomes" id="UP000821845"/>
    </source>
</evidence>
<sequence>MSLLGDFNCVLDSQRDVRGPGQGGSTYHSKELSKRLRHLSLTDAWVSLHGDQFAPTRTSRTTASRIDRTYPTDFLVPLLEACTVIALPDYLKKKTDQASSGIGGLGFAEFFRRQHIRSSRFG</sequence>
<proteinExistence type="predicted"/>
<reference evidence="1" key="1">
    <citation type="submission" date="2020-05" db="EMBL/GenBank/DDBJ databases">
        <title>Large-scale comparative analyses of tick genomes elucidate their genetic diversity and vector capacities.</title>
        <authorList>
            <person name="Jia N."/>
            <person name="Wang J."/>
            <person name="Shi W."/>
            <person name="Du L."/>
            <person name="Sun Y."/>
            <person name="Zhan W."/>
            <person name="Jiang J."/>
            <person name="Wang Q."/>
            <person name="Zhang B."/>
            <person name="Ji P."/>
            <person name="Sakyi L.B."/>
            <person name="Cui X."/>
            <person name="Yuan T."/>
            <person name="Jiang B."/>
            <person name="Yang W."/>
            <person name="Lam T.T.-Y."/>
            <person name="Chang Q."/>
            <person name="Ding S."/>
            <person name="Wang X."/>
            <person name="Zhu J."/>
            <person name="Ruan X."/>
            <person name="Zhao L."/>
            <person name="Wei J."/>
            <person name="Que T."/>
            <person name="Du C."/>
            <person name="Cheng J."/>
            <person name="Dai P."/>
            <person name="Han X."/>
            <person name="Huang E."/>
            <person name="Gao Y."/>
            <person name="Liu J."/>
            <person name="Shao H."/>
            <person name="Ye R."/>
            <person name="Li L."/>
            <person name="Wei W."/>
            <person name="Wang X."/>
            <person name="Wang C."/>
            <person name="Yang T."/>
            <person name="Huo Q."/>
            <person name="Li W."/>
            <person name="Guo W."/>
            <person name="Chen H."/>
            <person name="Zhou L."/>
            <person name="Ni X."/>
            <person name="Tian J."/>
            <person name="Zhou Y."/>
            <person name="Sheng Y."/>
            <person name="Liu T."/>
            <person name="Pan Y."/>
            <person name="Xia L."/>
            <person name="Li J."/>
            <person name="Zhao F."/>
            <person name="Cao W."/>
        </authorList>
    </citation>
    <scope>NUCLEOTIDE SEQUENCE</scope>
    <source>
        <strain evidence="1">Hyas-2018</strain>
    </source>
</reference>